<evidence type="ECO:0000313" key="3">
    <source>
        <dbReference type="EMBL" id="ELQ43516.1"/>
    </source>
</evidence>
<protein>
    <recommendedName>
        <fullName evidence="2">Alpha/beta hydrolase fold-3 domain-containing protein</fullName>
    </recommendedName>
</protein>
<reference evidence="3" key="1">
    <citation type="journal article" date="2012" name="PLoS Genet.">
        <title>Comparative analysis of the genomes of two field isolates of the rice blast fungus Magnaporthe oryzae.</title>
        <authorList>
            <person name="Xue M."/>
            <person name="Yang J."/>
            <person name="Li Z."/>
            <person name="Hu S."/>
            <person name="Yao N."/>
            <person name="Dean R.A."/>
            <person name="Zhao W."/>
            <person name="Shen M."/>
            <person name="Zhang H."/>
            <person name="Li C."/>
            <person name="Liu L."/>
            <person name="Cao L."/>
            <person name="Xu X."/>
            <person name="Xing Y."/>
            <person name="Hsiang T."/>
            <person name="Zhang Z."/>
            <person name="Xu J.R."/>
            <person name="Peng Y.L."/>
        </authorList>
    </citation>
    <scope>NUCLEOTIDE SEQUENCE</scope>
    <source>
        <strain evidence="3">Y34</strain>
    </source>
</reference>
<organism evidence="3">
    <name type="scientific">Pyricularia oryzae (strain Y34)</name>
    <name type="common">Rice blast fungus</name>
    <name type="synonym">Magnaporthe oryzae</name>
    <dbReference type="NCBI Taxonomy" id="1143189"/>
    <lineage>
        <taxon>Eukaryota</taxon>
        <taxon>Fungi</taxon>
        <taxon>Dikarya</taxon>
        <taxon>Ascomycota</taxon>
        <taxon>Pezizomycotina</taxon>
        <taxon>Sordariomycetes</taxon>
        <taxon>Sordariomycetidae</taxon>
        <taxon>Magnaporthales</taxon>
        <taxon>Pyriculariaceae</taxon>
        <taxon>Pyricularia</taxon>
    </lineage>
</organism>
<dbReference type="Proteomes" id="UP000011086">
    <property type="component" value="Unassembled WGS sequence"/>
</dbReference>
<dbReference type="InterPro" id="IPR013094">
    <property type="entry name" value="AB_hydrolase_3"/>
</dbReference>
<evidence type="ECO:0000259" key="2">
    <source>
        <dbReference type="Pfam" id="PF07859"/>
    </source>
</evidence>
<keyword evidence="1" id="KW-0378">Hydrolase</keyword>
<dbReference type="Pfam" id="PF07859">
    <property type="entry name" value="Abhydrolase_3"/>
    <property type="match status" value="1"/>
</dbReference>
<gene>
    <name evidence="3" type="ORF">OOU_Y34scaffold00148g19</name>
</gene>
<name>A0AA97PQN2_PYRO3</name>
<dbReference type="GO" id="GO:0016787">
    <property type="term" value="F:hydrolase activity"/>
    <property type="evidence" value="ECO:0007669"/>
    <property type="project" value="UniProtKB-KW"/>
</dbReference>
<evidence type="ECO:0000256" key="1">
    <source>
        <dbReference type="ARBA" id="ARBA00022801"/>
    </source>
</evidence>
<dbReference type="InterPro" id="IPR029058">
    <property type="entry name" value="AB_hydrolase_fold"/>
</dbReference>
<dbReference type="EMBL" id="JH793004">
    <property type="protein sequence ID" value="ELQ43516.1"/>
    <property type="molecule type" value="Genomic_DNA"/>
</dbReference>
<dbReference type="SUPFAM" id="SSF53474">
    <property type="entry name" value="alpha/beta-Hydrolases"/>
    <property type="match status" value="1"/>
</dbReference>
<sequence length="371" mass="40081">MDFSKYGPADPEWTAYAATLPPRPTFDSQDAEKAHYNGLREKLAAAGIAAFDGKIVTHDYTIPTRDGASIPARTYRHKDHEATQGPGAVYIHLHGGGFFFGTLASEDGICSRITADTGALVLNVDYRHTPEFAYPTMYHDVQDAFAWLHQQIASDDPVLGGGRLDPKKVVIGGISAGGQLTASLVVAHHVKLPGCEILHDLPAPAGQVLMIPPVVAPQHYEKIQAALAGPSSMVECAEAPVIPAWRIKFFMDLKFGDVEPGPEDFVVSPGNVPVEKLKGLPPTTFGVCGMDPLRDEALVWAKWLTEQGLARCPGSVPTNIHVIPGFPHGFRANGARLSEKACKRWDDIMHGGIKWALSEPKATGVFEIKEQ</sequence>
<dbReference type="PANTHER" id="PTHR48081">
    <property type="entry name" value="AB HYDROLASE SUPERFAMILY PROTEIN C4A8.06C"/>
    <property type="match status" value="1"/>
</dbReference>
<dbReference type="Gene3D" id="3.40.50.1820">
    <property type="entry name" value="alpha/beta hydrolase"/>
    <property type="match status" value="1"/>
</dbReference>
<accession>A0AA97PQN2</accession>
<dbReference type="AlphaFoldDB" id="A0AA97PQN2"/>
<proteinExistence type="predicted"/>
<feature type="domain" description="Alpha/beta hydrolase fold-3" evidence="2">
    <location>
        <begin position="91"/>
        <end position="330"/>
    </location>
</feature>
<dbReference type="InterPro" id="IPR050300">
    <property type="entry name" value="GDXG_lipolytic_enzyme"/>
</dbReference>